<dbReference type="GO" id="GO:0009977">
    <property type="term" value="F:proton motive force dependent protein transmembrane transporter activity"/>
    <property type="evidence" value="ECO:0007669"/>
    <property type="project" value="TreeGrafter"/>
</dbReference>
<comment type="subunit">
    <text evidence="5">The Tat system comprises two distinct complexes: a TatABC complex, containing multiple copies of TatA, TatB and TatC subunits, and a separate TatA complex, containing only TatA subunits. Substrates initially bind to the TatABC complex, which probably triggers association of the separate TatA complex to form the active translocon.</text>
</comment>
<keyword evidence="5" id="KW-0653">Protein transport</keyword>
<feature type="transmembrane region" description="Helical" evidence="5">
    <location>
        <begin position="104"/>
        <end position="131"/>
    </location>
</feature>
<keyword evidence="3 5" id="KW-1133">Transmembrane helix</keyword>
<dbReference type="PANTHER" id="PTHR30371">
    <property type="entry name" value="SEC-INDEPENDENT PROTEIN TRANSLOCASE PROTEIN TATC"/>
    <property type="match status" value="1"/>
</dbReference>
<keyword evidence="5" id="KW-0811">Translocation</keyword>
<reference evidence="7" key="3">
    <citation type="submission" date="2021-06" db="EMBL/GenBank/DDBJ databases">
        <title>Genomic Description and Analysis of Intracellular Bacteria, Candidatus Berkiella cookevillensis and Candidatus Berkiella aquae.</title>
        <authorList>
            <person name="Kidane D.T."/>
            <person name="Mehari Y.T."/>
            <person name="Rice F.C."/>
            <person name="Arivett B.A."/>
            <person name="Farone A.L."/>
            <person name="Berk S.G."/>
            <person name="Farone M.B."/>
        </authorList>
    </citation>
    <scope>NUCLEOTIDE SEQUENCE</scope>
    <source>
        <strain evidence="7">CC99</strain>
    </source>
</reference>
<comment type="subcellular location">
    <subcellularLocation>
        <location evidence="5">Cell membrane</location>
        <topology evidence="5">Multi-pass membrane protein</topology>
    </subcellularLocation>
    <subcellularLocation>
        <location evidence="1">Membrane</location>
        <topology evidence="1">Multi-pass membrane protein</topology>
    </subcellularLocation>
</comment>
<evidence type="ECO:0000256" key="3">
    <source>
        <dbReference type="ARBA" id="ARBA00022989"/>
    </source>
</evidence>
<comment type="similarity">
    <text evidence="5">Belongs to the TatC family.</text>
</comment>
<feature type="transmembrane region" description="Helical" evidence="5">
    <location>
        <begin position="21"/>
        <end position="39"/>
    </location>
</feature>
<evidence type="ECO:0000256" key="5">
    <source>
        <dbReference type="HAMAP-Rule" id="MF_00902"/>
    </source>
</evidence>
<feature type="transmembrane region" description="Helical" evidence="5">
    <location>
        <begin position="71"/>
        <end position="92"/>
    </location>
</feature>
<comment type="function">
    <text evidence="5">Part of the twin-arginine translocation (Tat) system that transports large folded proteins containing a characteristic twin-arginine motif in their signal peptide across membranes. Together with TatB, TatC is part of a receptor directly interacting with Tat signal peptides.</text>
</comment>
<protein>
    <recommendedName>
        <fullName evidence="5">Sec-independent protein translocase protein TatC</fullName>
    </recommendedName>
</protein>
<comment type="caution">
    <text evidence="6">The sequence shown here is derived from an EMBL/GenBank/DDBJ whole genome shotgun (WGS) entry which is preliminary data.</text>
</comment>
<keyword evidence="2 5" id="KW-0812">Transmembrane</keyword>
<sequence>MINADTLNHIIELKKRLLSSVLVFGVAFLAIFVFCRPLFDLLTQPILKFLPNSYQIISTQIMTPFTVLMKFSVFLALIIVIPYLLFQLWSFIAPGLYQHEKKIFFPLLLLSTILFYMGGLFAFFVVCPLALNFFYHFAPSDIKVMTDLGAYFGFISNLMLIFAFSFQIPIVIFSLLYFNLISIEQYVQKRPYIIVGCFVIGMLLTPPDVISQILLAVPLLILFELGAWLSKIFKTTKVVAQ</sequence>
<dbReference type="InterPro" id="IPR002033">
    <property type="entry name" value="TatC"/>
</dbReference>
<reference evidence="6" key="1">
    <citation type="submission" date="2015-09" db="EMBL/GenBank/DDBJ databases">
        <title>Draft Genome Sequences of Two Novel Amoeba-resistant Intranuclear Bacteria, Candidatus Berkiella cookevillensis and Candidatus Berkiella aquae.</title>
        <authorList>
            <person name="Mehari Y.T."/>
            <person name="Arivett B.A."/>
            <person name="Farone A.L."/>
            <person name="Gunderson J.H."/>
            <person name="Farone M.B."/>
        </authorList>
    </citation>
    <scope>NUCLEOTIDE SEQUENCE [LARGE SCALE GENOMIC DNA]</scope>
    <source>
        <strain evidence="6">CC99</strain>
    </source>
</reference>
<dbReference type="Proteomes" id="UP000051494">
    <property type="component" value="Unassembled WGS sequence"/>
</dbReference>
<name>A0A0Q9YE12_9GAMM</name>
<dbReference type="OrthoDB" id="9777044at2"/>
<dbReference type="GO" id="GO:0065002">
    <property type="term" value="P:intracellular protein transmembrane transport"/>
    <property type="evidence" value="ECO:0007669"/>
    <property type="project" value="TreeGrafter"/>
</dbReference>
<evidence type="ECO:0000256" key="2">
    <source>
        <dbReference type="ARBA" id="ARBA00022692"/>
    </source>
</evidence>
<feature type="transmembrane region" description="Helical" evidence="5">
    <location>
        <begin position="190"/>
        <end position="207"/>
    </location>
</feature>
<keyword evidence="5" id="KW-0813">Transport</keyword>
<dbReference type="PATRIC" id="fig|1590042.3.peg.1223"/>
<comment type="caution">
    <text evidence="5">Lacks conserved residue(s) required for the propagation of feature annotation.</text>
</comment>
<evidence type="ECO:0000313" key="6">
    <source>
        <dbReference type="EMBL" id="KRG18726.1"/>
    </source>
</evidence>
<dbReference type="EMBL" id="LKHV01000005">
    <property type="protein sequence ID" value="KRG18726.1"/>
    <property type="molecule type" value="Genomic_DNA"/>
</dbReference>
<proteinExistence type="inferred from homology"/>
<dbReference type="GO" id="GO:0033281">
    <property type="term" value="C:TAT protein transport complex"/>
    <property type="evidence" value="ECO:0007669"/>
    <property type="project" value="UniProtKB-UniRule"/>
</dbReference>
<dbReference type="RefSeq" id="WP_057624317.1">
    <property type="nucleotide sequence ID" value="NZ_LKHV02000001.1"/>
</dbReference>
<evidence type="ECO:0000256" key="1">
    <source>
        <dbReference type="ARBA" id="ARBA00004141"/>
    </source>
</evidence>
<evidence type="ECO:0000313" key="7">
    <source>
        <dbReference type="EMBL" id="MCS5709642.1"/>
    </source>
</evidence>
<dbReference type="STRING" id="437022.CC99x_01207"/>
<dbReference type="Pfam" id="PF00902">
    <property type="entry name" value="TatC"/>
    <property type="match status" value="1"/>
</dbReference>
<keyword evidence="8" id="KW-1185">Reference proteome</keyword>
<dbReference type="NCBIfam" id="TIGR00945">
    <property type="entry name" value="tatC"/>
    <property type="match status" value="1"/>
</dbReference>
<dbReference type="EMBL" id="LKHV02000001">
    <property type="protein sequence ID" value="MCS5709642.1"/>
    <property type="molecule type" value="Genomic_DNA"/>
</dbReference>
<accession>A0A0Q9YE12</accession>
<keyword evidence="4 5" id="KW-0472">Membrane</keyword>
<dbReference type="PANTHER" id="PTHR30371:SF0">
    <property type="entry name" value="SEC-INDEPENDENT PROTEIN TRANSLOCASE PROTEIN TATC, CHLOROPLASTIC-RELATED"/>
    <property type="match status" value="1"/>
</dbReference>
<evidence type="ECO:0000256" key="4">
    <source>
        <dbReference type="ARBA" id="ARBA00023136"/>
    </source>
</evidence>
<dbReference type="PRINTS" id="PR01840">
    <property type="entry name" value="TATCFAMILY"/>
</dbReference>
<dbReference type="HAMAP" id="MF_00902">
    <property type="entry name" value="TatC"/>
    <property type="match status" value="1"/>
</dbReference>
<reference evidence="7" key="2">
    <citation type="journal article" date="2016" name="Genome Announc.">
        <title>Draft Genome Sequences of Two Novel Amoeba-Resistant Intranuclear Bacteria, 'Candidatus Berkiella cookevillensis' and 'Candidatus Berkiella aquae'.</title>
        <authorList>
            <person name="Mehari Y.T."/>
            <person name="Arivett B.A."/>
            <person name="Farone A.L."/>
            <person name="Gunderson J.H."/>
            <person name="Farone M.B."/>
        </authorList>
    </citation>
    <scope>NUCLEOTIDE SEQUENCE</scope>
    <source>
        <strain evidence="7">CC99</strain>
    </source>
</reference>
<gene>
    <name evidence="5 6" type="primary">tatC</name>
    <name evidence="6" type="ORF">CC99x_01207</name>
    <name evidence="7" type="ORF">CC99x_012120</name>
</gene>
<dbReference type="AlphaFoldDB" id="A0A0Q9YE12"/>
<dbReference type="GO" id="GO:0043953">
    <property type="term" value="P:protein transport by the Tat complex"/>
    <property type="evidence" value="ECO:0007669"/>
    <property type="project" value="UniProtKB-UniRule"/>
</dbReference>
<evidence type="ECO:0000313" key="8">
    <source>
        <dbReference type="Proteomes" id="UP000051494"/>
    </source>
</evidence>
<organism evidence="6">
    <name type="scientific">Candidatus Berkiella cookevillensis</name>
    <dbReference type="NCBI Taxonomy" id="437022"/>
    <lineage>
        <taxon>Bacteria</taxon>
        <taxon>Pseudomonadati</taxon>
        <taxon>Pseudomonadota</taxon>
        <taxon>Gammaproteobacteria</taxon>
        <taxon>Candidatus Berkiellales</taxon>
        <taxon>Candidatus Berkiellaceae</taxon>
        <taxon>Candidatus Berkiella</taxon>
    </lineage>
</organism>
<keyword evidence="5" id="KW-1003">Cell membrane</keyword>
<feature type="transmembrane region" description="Helical" evidence="5">
    <location>
        <begin position="151"/>
        <end position="178"/>
    </location>
</feature>